<keyword evidence="1" id="KW-0239">DNA-directed DNA polymerase</keyword>
<keyword evidence="1" id="KW-0479">Metal-binding</keyword>
<keyword evidence="1" id="KW-0238">DNA-binding</keyword>
<dbReference type="EC" id="2.7.7.7" evidence="1"/>
<dbReference type="GO" id="GO:0000278">
    <property type="term" value="P:mitotic cell cycle"/>
    <property type="evidence" value="ECO:0007669"/>
    <property type="project" value="TreeGrafter"/>
</dbReference>
<keyword evidence="1" id="KW-0863">Zinc-finger</keyword>
<protein>
    <recommendedName>
        <fullName evidence="1">DNA polymerase epsilon catalytic subunit</fullName>
        <ecNumber evidence="1">2.7.7.7</ecNumber>
    </recommendedName>
</protein>
<dbReference type="PANTHER" id="PTHR10670">
    <property type="entry name" value="DNA POLYMERASE EPSILON CATALYTIC SUBUNIT A"/>
    <property type="match status" value="1"/>
</dbReference>
<dbReference type="GO" id="GO:0006297">
    <property type="term" value="P:nucleotide-excision repair, DNA gap filling"/>
    <property type="evidence" value="ECO:0007669"/>
    <property type="project" value="TreeGrafter"/>
</dbReference>
<keyword evidence="1" id="KW-0235">DNA replication</keyword>
<keyword evidence="1" id="KW-0548">Nucleotidyltransferase</keyword>
<proteinExistence type="inferred from homology"/>
<dbReference type="Gene3D" id="3.30.420.10">
    <property type="entry name" value="Ribonuclease H-like superfamily/Ribonuclease H"/>
    <property type="match status" value="1"/>
</dbReference>
<comment type="function">
    <text evidence="1">DNA polymerase II participates in chromosomal DNA replication.</text>
</comment>
<dbReference type="GO" id="GO:0045004">
    <property type="term" value="P:DNA replication proofreading"/>
    <property type="evidence" value="ECO:0007669"/>
    <property type="project" value="TreeGrafter"/>
</dbReference>
<evidence type="ECO:0000313" key="4">
    <source>
        <dbReference type="Proteomes" id="UP000694700"/>
    </source>
</evidence>
<dbReference type="GO" id="GO:0008270">
    <property type="term" value="F:zinc ion binding"/>
    <property type="evidence" value="ECO:0007669"/>
    <property type="project" value="UniProtKB-KW"/>
</dbReference>
<dbReference type="GO" id="GO:0003677">
    <property type="term" value="F:DNA binding"/>
    <property type="evidence" value="ECO:0007669"/>
    <property type="project" value="UniProtKB-KW"/>
</dbReference>
<dbReference type="GO" id="GO:0008622">
    <property type="term" value="C:epsilon DNA polymerase complex"/>
    <property type="evidence" value="ECO:0007669"/>
    <property type="project" value="InterPro"/>
</dbReference>
<keyword evidence="1" id="KW-0004">4Fe-4S</keyword>
<dbReference type="InterPro" id="IPR012337">
    <property type="entry name" value="RNaseH-like_sf"/>
</dbReference>
<evidence type="ECO:0000313" key="3">
    <source>
        <dbReference type="Ensembl" id="ENSCCRP00015009109.1"/>
    </source>
</evidence>
<accession>A0A8C1SL18</accession>
<dbReference type="SUPFAM" id="SSF53098">
    <property type="entry name" value="Ribonuclease H-like"/>
    <property type="match status" value="1"/>
</dbReference>
<keyword evidence="1" id="KW-0411">Iron-sulfur</keyword>
<dbReference type="InterPro" id="IPR029703">
    <property type="entry name" value="POL2"/>
</dbReference>
<comment type="cofactor">
    <cofactor evidence="1">
        <name>[4Fe-4S] cluster</name>
        <dbReference type="ChEBI" id="CHEBI:49883"/>
    </cofactor>
</comment>
<keyword evidence="1" id="KW-0808">Transferase</keyword>
<keyword evidence="1" id="KW-0539">Nucleus</keyword>
<dbReference type="GO" id="GO:0003887">
    <property type="term" value="F:DNA-directed DNA polymerase activity"/>
    <property type="evidence" value="ECO:0007669"/>
    <property type="project" value="UniProtKB-KW"/>
</dbReference>
<keyword evidence="1" id="KW-0862">Zinc</keyword>
<dbReference type="GO" id="GO:0006272">
    <property type="term" value="P:leading strand elongation"/>
    <property type="evidence" value="ECO:0007669"/>
    <property type="project" value="TreeGrafter"/>
</dbReference>
<sequence>MQELKKILSSFCNCQWLLSLVALNFLLLFRDDASALSAVKRLERSQFTDGMDERFGFERMKEPGEKTGWLINMHPTEILDDDKRMISAVDYYFIQEDGNRFKIALPYKPYFYIATKKNCEREVISFLSKKFQGKVAKLEGVPKEDLDLPNHLVGLKRNYIKLSFNTVDDLIKVKREISPAVRKNREREKSNDAYTSMLSSALVGGSVVTEDEDGTSKKMTEQLDNIVDMREYDVPYHVRVSIDLKIHVAHWYNVRYRGSAYPPEIVRRDDLVERPDPVVLAFDIETTKLPLKFPDAETDQIMMISYMIDGQAIHMDCLR</sequence>
<dbReference type="GO" id="GO:0006287">
    <property type="term" value="P:base-excision repair, gap-filling"/>
    <property type="evidence" value="ECO:0007669"/>
    <property type="project" value="TreeGrafter"/>
</dbReference>
<comment type="similarity">
    <text evidence="1">Belongs to the DNA polymerase type-B family.</text>
</comment>
<organism evidence="3 4">
    <name type="scientific">Cyprinus carpio</name>
    <name type="common">Common carp</name>
    <dbReference type="NCBI Taxonomy" id="7962"/>
    <lineage>
        <taxon>Eukaryota</taxon>
        <taxon>Metazoa</taxon>
        <taxon>Chordata</taxon>
        <taxon>Craniata</taxon>
        <taxon>Vertebrata</taxon>
        <taxon>Euteleostomi</taxon>
        <taxon>Actinopterygii</taxon>
        <taxon>Neopterygii</taxon>
        <taxon>Teleostei</taxon>
        <taxon>Ostariophysi</taxon>
        <taxon>Cypriniformes</taxon>
        <taxon>Cyprinidae</taxon>
        <taxon>Cyprininae</taxon>
        <taxon>Cyprinus</taxon>
    </lineage>
</organism>
<dbReference type="Ensembl" id="ENSCCRT00015009466.1">
    <property type="protein sequence ID" value="ENSCCRP00015009109.1"/>
    <property type="gene ID" value="ENSCCRG00015003314.1"/>
</dbReference>
<dbReference type="InterPro" id="IPR006133">
    <property type="entry name" value="DNA-dir_DNA_pol_B_exonuc"/>
</dbReference>
<evidence type="ECO:0000256" key="1">
    <source>
        <dbReference type="RuleBase" id="RU365029"/>
    </source>
</evidence>
<comment type="subcellular location">
    <subcellularLocation>
        <location evidence="1">Nucleus</location>
    </subcellularLocation>
</comment>
<dbReference type="Pfam" id="PF03104">
    <property type="entry name" value="DNA_pol_B_exo1"/>
    <property type="match status" value="1"/>
</dbReference>
<comment type="catalytic activity">
    <reaction evidence="1">
        <text>DNA(n) + a 2'-deoxyribonucleoside 5'-triphosphate = DNA(n+1) + diphosphate</text>
        <dbReference type="Rhea" id="RHEA:22508"/>
        <dbReference type="Rhea" id="RHEA-COMP:17339"/>
        <dbReference type="Rhea" id="RHEA-COMP:17340"/>
        <dbReference type="ChEBI" id="CHEBI:33019"/>
        <dbReference type="ChEBI" id="CHEBI:61560"/>
        <dbReference type="ChEBI" id="CHEBI:173112"/>
        <dbReference type="EC" id="2.7.7.7"/>
    </reaction>
</comment>
<dbReference type="GO" id="GO:0051539">
    <property type="term" value="F:4 iron, 4 sulfur cluster binding"/>
    <property type="evidence" value="ECO:0007669"/>
    <property type="project" value="UniProtKB-KW"/>
</dbReference>
<dbReference type="Gene3D" id="3.30.342.10">
    <property type="entry name" value="DNA Polymerase, chain B, domain 1"/>
    <property type="match status" value="1"/>
</dbReference>
<dbReference type="AlphaFoldDB" id="A0A8C1SL18"/>
<reference evidence="3" key="1">
    <citation type="submission" date="2025-08" db="UniProtKB">
        <authorList>
            <consortium name="Ensembl"/>
        </authorList>
    </citation>
    <scope>IDENTIFICATION</scope>
</reference>
<keyword evidence="1" id="KW-0408">Iron</keyword>
<dbReference type="Proteomes" id="UP000694700">
    <property type="component" value="Unplaced"/>
</dbReference>
<dbReference type="PANTHER" id="PTHR10670:SF0">
    <property type="entry name" value="DNA POLYMERASE EPSILON CATALYTIC SUBUNIT A"/>
    <property type="match status" value="1"/>
</dbReference>
<dbReference type="InterPro" id="IPR036397">
    <property type="entry name" value="RNaseH_sf"/>
</dbReference>
<dbReference type="GO" id="GO:0008310">
    <property type="term" value="F:single-stranded DNA 3'-5' DNA exonuclease activity"/>
    <property type="evidence" value="ECO:0007669"/>
    <property type="project" value="TreeGrafter"/>
</dbReference>
<feature type="domain" description="DNA-directed DNA polymerase family B exonuclease" evidence="2">
    <location>
        <begin position="228"/>
        <end position="312"/>
    </location>
</feature>
<evidence type="ECO:0000259" key="2">
    <source>
        <dbReference type="Pfam" id="PF03104"/>
    </source>
</evidence>
<name>A0A8C1SL18_CYPCA</name>